<gene>
    <name evidence="2" type="ORF">EV189_3630</name>
</gene>
<protein>
    <submittedName>
        <fullName evidence="2">Uncharacterized protein</fullName>
    </submittedName>
</protein>
<reference evidence="2 3" key="1">
    <citation type="submission" date="2019-02" db="EMBL/GenBank/DDBJ databases">
        <title>Genomic Encyclopedia of Type Strains, Phase IV (KMG-IV): sequencing the most valuable type-strain genomes for metagenomic binning, comparative biology and taxonomic classification.</title>
        <authorList>
            <person name="Goeker M."/>
        </authorList>
    </citation>
    <scope>NUCLEOTIDE SEQUENCE [LARGE SCALE GENOMIC DNA]</scope>
    <source>
        <strain evidence="2 3">DSM 45622</strain>
    </source>
</reference>
<feature type="region of interest" description="Disordered" evidence="1">
    <location>
        <begin position="53"/>
        <end position="73"/>
    </location>
</feature>
<dbReference type="OrthoDB" id="5150346at2"/>
<dbReference type="Proteomes" id="UP000293638">
    <property type="component" value="Unassembled WGS sequence"/>
</dbReference>
<comment type="caution">
    <text evidence="2">The sequence shown here is derived from an EMBL/GenBank/DDBJ whole genome shotgun (WGS) entry which is preliminary data.</text>
</comment>
<evidence type="ECO:0000313" key="2">
    <source>
        <dbReference type="EMBL" id="RZS80149.1"/>
    </source>
</evidence>
<accession>A0A4Q7NB69</accession>
<dbReference type="AlphaFoldDB" id="A0A4Q7NB69"/>
<evidence type="ECO:0000313" key="3">
    <source>
        <dbReference type="Proteomes" id="UP000293638"/>
    </source>
</evidence>
<keyword evidence="3" id="KW-1185">Reference proteome</keyword>
<name>A0A4Q7NB69_9ACTN</name>
<dbReference type="EMBL" id="SGXD01000005">
    <property type="protein sequence ID" value="RZS80149.1"/>
    <property type="molecule type" value="Genomic_DNA"/>
</dbReference>
<evidence type="ECO:0000256" key="1">
    <source>
        <dbReference type="SAM" id="MobiDB-lite"/>
    </source>
</evidence>
<proteinExistence type="predicted"/>
<organism evidence="2 3">
    <name type="scientific">Motilibacter rhizosphaerae</name>
    <dbReference type="NCBI Taxonomy" id="598652"/>
    <lineage>
        <taxon>Bacteria</taxon>
        <taxon>Bacillati</taxon>
        <taxon>Actinomycetota</taxon>
        <taxon>Actinomycetes</taxon>
        <taxon>Motilibacterales</taxon>
        <taxon>Motilibacteraceae</taxon>
        <taxon>Motilibacter</taxon>
    </lineage>
</organism>
<dbReference type="RefSeq" id="WP_130494351.1">
    <property type="nucleotide sequence ID" value="NZ_SGXD01000005.1"/>
</dbReference>
<sequence length="98" mass="10431">MDEQLAALNDRVATAVEAWLSSPRDAGVYARLVSAAEARRAYLAVQRAAPAVVEPAGGPAPQPEIEPEPDDDGVVQPVRDLLGGDDVRTMLERLRRGG</sequence>